<organism evidence="2 3">
    <name type="scientific">Glossina austeni</name>
    <name type="common">Savannah tsetse fly</name>
    <dbReference type="NCBI Taxonomy" id="7395"/>
    <lineage>
        <taxon>Eukaryota</taxon>
        <taxon>Metazoa</taxon>
        <taxon>Ecdysozoa</taxon>
        <taxon>Arthropoda</taxon>
        <taxon>Hexapoda</taxon>
        <taxon>Insecta</taxon>
        <taxon>Pterygota</taxon>
        <taxon>Neoptera</taxon>
        <taxon>Endopterygota</taxon>
        <taxon>Diptera</taxon>
        <taxon>Brachycera</taxon>
        <taxon>Muscomorpha</taxon>
        <taxon>Hippoboscoidea</taxon>
        <taxon>Glossinidae</taxon>
        <taxon>Glossina</taxon>
    </lineage>
</organism>
<dbReference type="GO" id="GO:0000786">
    <property type="term" value="C:nucleosome"/>
    <property type="evidence" value="ECO:0007669"/>
    <property type="project" value="InterPro"/>
</dbReference>
<dbReference type="GO" id="GO:0006334">
    <property type="term" value="P:nucleosome assembly"/>
    <property type="evidence" value="ECO:0007669"/>
    <property type="project" value="InterPro"/>
</dbReference>
<dbReference type="PROSITE" id="PS51504">
    <property type="entry name" value="H15"/>
    <property type="match status" value="1"/>
</dbReference>
<evidence type="ECO:0000313" key="2">
    <source>
        <dbReference type="EnsemblMetazoa" id="GAUT051769-PA"/>
    </source>
</evidence>
<dbReference type="GO" id="GO:0003677">
    <property type="term" value="F:DNA binding"/>
    <property type="evidence" value="ECO:0007669"/>
    <property type="project" value="InterPro"/>
</dbReference>
<reference evidence="2" key="1">
    <citation type="submission" date="2020-05" db="UniProtKB">
        <authorList>
            <consortium name="EnsemblMetazoa"/>
        </authorList>
    </citation>
    <scope>IDENTIFICATION</scope>
    <source>
        <strain evidence="2">TTRI</strain>
    </source>
</reference>
<dbReference type="SMART" id="SM00526">
    <property type="entry name" value="H15"/>
    <property type="match status" value="1"/>
</dbReference>
<evidence type="ECO:0000313" key="3">
    <source>
        <dbReference type="Proteomes" id="UP000078200"/>
    </source>
</evidence>
<feature type="domain" description="H15" evidence="1">
    <location>
        <begin position="54"/>
        <end position="133"/>
    </location>
</feature>
<accession>A0A1A9VYH6</accession>
<dbReference type="STRING" id="7395.A0A1A9VYH6"/>
<dbReference type="InterPro" id="IPR036390">
    <property type="entry name" value="WH_DNA-bd_sf"/>
</dbReference>
<keyword evidence="3" id="KW-1185">Reference proteome</keyword>
<evidence type="ECO:0000259" key="1">
    <source>
        <dbReference type="PROSITE" id="PS51504"/>
    </source>
</evidence>
<sequence length="218" mass="25129">MSVSDQECITDVSSVKSTSSIGDRKSTRIFVKGLPKDGMNATCSEHKAQQLTHHRPRSYQMLSRIMVRNAFKSLSSRKSLSLAAVRSFISENYNLKNEALKLRMRYIKRYISKSLDSGQLIQVTETTTLILKDMSNSNTKKWQHREVDSIQGELCKIKKKVRMPVSSEALRYSSQIIKWKASLNKSKQTHFKETFFTQLKQLQILTQSLTLDFCFFCI</sequence>
<dbReference type="EnsemblMetazoa" id="GAUT051769-RA">
    <property type="protein sequence ID" value="GAUT051769-PA"/>
    <property type="gene ID" value="GAUT051769"/>
</dbReference>
<dbReference type="InterPro" id="IPR005818">
    <property type="entry name" value="Histone_H1/H5_H15"/>
</dbReference>
<dbReference type="Proteomes" id="UP000078200">
    <property type="component" value="Unassembled WGS sequence"/>
</dbReference>
<dbReference type="Gene3D" id="1.10.10.10">
    <property type="entry name" value="Winged helix-like DNA-binding domain superfamily/Winged helix DNA-binding domain"/>
    <property type="match status" value="1"/>
</dbReference>
<dbReference type="AlphaFoldDB" id="A0A1A9VYH6"/>
<dbReference type="Pfam" id="PF00538">
    <property type="entry name" value="Linker_histone"/>
    <property type="match status" value="1"/>
</dbReference>
<dbReference type="InterPro" id="IPR036388">
    <property type="entry name" value="WH-like_DNA-bd_sf"/>
</dbReference>
<dbReference type="SUPFAM" id="SSF46785">
    <property type="entry name" value="Winged helix' DNA-binding domain"/>
    <property type="match status" value="1"/>
</dbReference>
<dbReference type="VEuPathDB" id="VectorBase:GAUT051769"/>
<protein>
    <recommendedName>
        <fullName evidence="1">H15 domain-containing protein</fullName>
    </recommendedName>
</protein>
<name>A0A1A9VYH6_GLOAU</name>
<proteinExistence type="predicted"/>